<protein>
    <submittedName>
        <fullName evidence="8">Adenylyl cyclase class-3/4/guanylyl cyclase</fullName>
    </submittedName>
</protein>
<dbReference type="SUPFAM" id="SSF55073">
    <property type="entry name" value="Nucleotide cyclase"/>
    <property type="match status" value="1"/>
</dbReference>
<dbReference type="PROSITE" id="PS50125">
    <property type="entry name" value="GUANYLATE_CYCLASE_2"/>
    <property type="match status" value="1"/>
</dbReference>
<feature type="compositionally biased region" description="Low complexity" evidence="5">
    <location>
        <begin position="177"/>
        <end position="186"/>
    </location>
</feature>
<proteinExistence type="predicted"/>
<comment type="caution">
    <text evidence="8">The sequence shown here is derived from an EMBL/GenBank/DDBJ whole genome shotgun (WGS) entry which is preliminary data.</text>
</comment>
<feature type="region of interest" description="Disordered" evidence="5">
    <location>
        <begin position="233"/>
        <end position="275"/>
    </location>
</feature>
<dbReference type="Proteomes" id="UP000054937">
    <property type="component" value="Unassembled WGS sequence"/>
</dbReference>
<feature type="region of interest" description="Disordered" evidence="5">
    <location>
        <begin position="164"/>
        <end position="206"/>
    </location>
</feature>
<dbReference type="GO" id="GO:0016020">
    <property type="term" value="C:membrane"/>
    <property type="evidence" value="ECO:0007669"/>
    <property type="project" value="UniProtKB-SubCell"/>
</dbReference>
<dbReference type="CDD" id="cd07302">
    <property type="entry name" value="CHD"/>
    <property type="match status" value="1"/>
</dbReference>
<evidence type="ECO:0000256" key="5">
    <source>
        <dbReference type="SAM" id="MobiDB-lite"/>
    </source>
</evidence>
<dbReference type="OrthoDB" id="60033at2759"/>
<evidence type="ECO:0000313" key="9">
    <source>
        <dbReference type="Proteomes" id="UP000054937"/>
    </source>
</evidence>
<accession>A0A0V0R5W4</accession>
<keyword evidence="4 6" id="KW-0472">Membrane</keyword>
<comment type="subcellular location">
    <subcellularLocation>
        <location evidence="1">Membrane</location>
        <topology evidence="1">Multi-pass membrane protein</topology>
    </subcellularLocation>
</comment>
<dbReference type="InterPro" id="IPR001054">
    <property type="entry name" value="A/G_cyclase"/>
</dbReference>
<dbReference type="OMA" id="VENLGCY"/>
<dbReference type="InterPro" id="IPR029787">
    <property type="entry name" value="Nucleotide_cyclase"/>
</dbReference>
<dbReference type="Pfam" id="PF00211">
    <property type="entry name" value="Guanylate_cyc"/>
    <property type="match status" value="1"/>
</dbReference>
<dbReference type="GO" id="GO:0035556">
    <property type="term" value="P:intracellular signal transduction"/>
    <property type="evidence" value="ECO:0007669"/>
    <property type="project" value="InterPro"/>
</dbReference>
<dbReference type="FunCoup" id="A0A0V0R5W4">
    <property type="interactions" value="5"/>
</dbReference>
<name>A0A0V0R5W4_PSEPJ</name>
<dbReference type="InterPro" id="IPR027359">
    <property type="entry name" value="Volt_channel_dom_sf"/>
</dbReference>
<dbReference type="SUPFAM" id="SSF81324">
    <property type="entry name" value="Voltage-gated potassium channels"/>
    <property type="match status" value="1"/>
</dbReference>
<evidence type="ECO:0000256" key="6">
    <source>
        <dbReference type="SAM" id="Phobius"/>
    </source>
</evidence>
<feature type="transmembrane region" description="Helical" evidence="6">
    <location>
        <begin position="561"/>
        <end position="581"/>
    </location>
</feature>
<evidence type="ECO:0000256" key="3">
    <source>
        <dbReference type="ARBA" id="ARBA00022989"/>
    </source>
</evidence>
<dbReference type="PANTHER" id="PTHR43336">
    <property type="entry name" value="OXYGEN SENSOR HISTIDINE KINASE RESPONSE REGULATOR DEVS/DOSS"/>
    <property type="match status" value="1"/>
</dbReference>
<dbReference type="GO" id="GO:0009190">
    <property type="term" value="P:cyclic nucleotide biosynthetic process"/>
    <property type="evidence" value="ECO:0007669"/>
    <property type="project" value="InterPro"/>
</dbReference>
<evidence type="ECO:0000313" key="8">
    <source>
        <dbReference type="EMBL" id="KRX09887.1"/>
    </source>
</evidence>
<feature type="region of interest" description="Disordered" evidence="5">
    <location>
        <begin position="456"/>
        <end position="494"/>
    </location>
</feature>
<feature type="compositionally biased region" description="Polar residues" evidence="5">
    <location>
        <begin position="483"/>
        <end position="494"/>
    </location>
</feature>
<feature type="compositionally biased region" description="Polar residues" evidence="5">
    <location>
        <begin position="164"/>
        <end position="176"/>
    </location>
</feature>
<dbReference type="Gene3D" id="3.30.70.1230">
    <property type="entry name" value="Nucleotide cyclase"/>
    <property type="match status" value="1"/>
</dbReference>
<feature type="domain" description="Guanylate cyclase" evidence="7">
    <location>
        <begin position="823"/>
        <end position="980"/>
    </location>
</feature>
<feature type="transmembrane region" description="Helical" evidence="6">
    <location>
        <begin position="340"/>
        <end position="358"/>
    </location>
</feature>
<keyword evidence="3 6" id="KW-1133">Transmembrane helix</keyword>
<reference evidence="8 9" key="1">
    <citation type="journal article" date="2015" name="Sci. Rep.">
        <title>Genome of the facultative scuticociliatosis pathogen Pseudocohnilembus persalinus provides insight into its virulence through horizontal gene transfer.</title>
        <authorList>
            <person name="Xiong J."/>
            <person name="Wang G."/>
            <person name="Cheng J."/>
            <person name="Tian M."/>
            <person name="Pan X."/>
            <person name="Warren A."/>
            <person name="Jiang C."/>
            <person name="Yuan D."/>
            <person name="Miao W."/>
        </authorList>
    </citation>
    <scope>NUCLEOTIDE SEQUENCE [LARGE SCALE GENOMIC DNA]</scope>
    <source>
        <strain evidence="8">36N120E</strain>
    </source>
</reference>
<keyword evidence="2 6" id="KW-0812">Transmembrane</keyword>
<gene>
    <name evidence="8" type="ORF">PPERSA_05279</name>
</gene>
<feature type="region of interest" description="Disordered" evidence="5">
    <location>
        <begin position="516"/>
        <end position="550"/>
    </location>
</feature>
<feature type="compositionally biased region" description="Polar residues" evidence="5">
    <location>
        <begin position="233"/>
        <end position="271"/>
    </location>
</feature>
<evidence type="ECO:0000259" key="7">
    <source>
        <dbReference type="PROSITE" id="PS50125"/>
    </source>
</evidence>
<dbReference type="AlphaFoldDB" id="A0A0V0R5W4"/>
<feature type="region of interest" description="Disordered" evidence="5">
    <location>
        <begin position="41"/>
        <end position="90"/>
    </location>
</feature>
<keyword evidence="9" id="KW-1185">Reference proteome</keyword>
<sequence>MSSQKLQEVEIITQRIENQQENSNNNNDGIIQYNKTLSDEFNSAQQLQKKQQKDSSLNKINEDNLKSGSDNDSSLEKIDDDEDDVVNQPLEINNRVRISVQQESQSIKSQKSLNSQQQSQVLQNGKSIEVNGDKQSQNKSQFYNRNSEVMSNHRQQFNLSEKQDQNANDTNYESGNQQAQQKSKASPSRKFKKSTDISNNDYNKDDCVAENNTFQLTKGRSSNLEKNRPQAIQIQQNRGSVQMESNQSISVLKSPNKGESQRNSSRKNINGQKIGIGTEKEEDKNIFDDGYDEEKKSNFPKIEAMIESYYYQFFVTIVTIYALFGDDIRVLTTNKHADDYFDGFTIFSLTVFAVEIFLCMLSKPGYTWSFFFWLDIISTVSLLLDIQILSNAIFYGGESTSSSVDASQFAQAGKASRVGTKAGRVVRLVRLIRIVKLYKLSQEQAEIQQQQKQKLLSMRQEKKKKKRQQRAQNQNNQKESDSCSEGENSVQRQSQQYHNYPNGAVVPLNYSLISQQKKDSITSPRDTKRDSGENKDQQPPESLMKESRVSKTLSDLTTKRVIVIVLLLLFLMPLFSADYYYSYPSSMDFATKHIVNIAENSETTQKDLEDLYDTIVKVHLSSDIQFPLMYLRTPFTFLKNYQDDDFENLRNDEQDKYEEELDINIFRENHTQSQFQVNLEDEIDVMESMDADEVSLQGILSTRKTNILTAGLSLARTFYVCVVLTCGALFFSKDANDLALRPIERLIDKVNKIAKNPISAKEQQLIKEEGDNLETIIIENAIVKIGVLLALGFGDAGSEIIGSNMQKTGDVDPMLPGQKKCAIYGFCDIRNFTDATEVLQEDVMLFVNNIGEVVHNMTDRYQGAANKNIGDAFLLVWKIPGELYTIDEENSIFFKDQAYISKLCDMSLLCFVKIQVKLNREPKILKYRQDKRLEERMPNYKVKMGYGLHIGWGIEGAIGSQFKIDASYLSPNVNMAARLEAATKQFGTPILVSSALYSQFTPEMKDLVRFIDRVTVKGSNQPIGLYTIDVTVDDLPMSKDPEVDYPELTKQDRQEIERQKKLEVTVYLSEPDEWEWNVHDYIQSNKDLRFGIGNIDKEFVEQFDKGFQNYLSGDWKGAKIVFEQLAKKHPNDGPMISLMDVMGETGFQAPNNWPGFRQLTEK</sequence>
<evidence type="ECO:0000256" key="1">
    <source>
        <dbReference type="ARBA" id="ARBA00004141"/>
    </source>
</evidence>
<dbReference type="InParanoid" id="A0A0V0R5W4"/>
<dbReference type="PANTHER" id="PTHR43336:SF3">
    <property type="entry name" value="GUANYLATE CYCLASE DOMAIN-CONTAINING PROTEIN"/>
    <property type="match status" value="1"/>
</dbReference>
<feature type="transmembrane region" description="Helical" evidence="6">
    <location>
        <begin position="309"/>
        <end position="328"/>
    </location>
</feature>
<evidence type="ECO:0000256" key="2">
    <source>
        <dbReference type="ARBA" id="ARBA00022692"/>
    </source>
</evidence>
<dbReference type="EMBL" id="LDAU01000042">
    <property type="protein sequence ID" value="KRX09887.1"/>
    <property type="molecule type" value="Genomic_DNA"/>
</dbReference>
<organism evidence="8 9">
    <name type="scientific">Pseudocohnilembus persalinus</name>
    <name type="common">Ciliate</name>
    <dbReference type="NCBI Taxonomy" id="266149"/>
    <lineage>
        <taxon>Eukaryota</taxon>
        <taxon>Sar</taxon>
        <taxon>Alveolata</taxon>
        <taxon>Ciliophora</taxon>
        <taxon>Intramacronucleata</taxon>
        <taxon>Oligohymenophorea</taxon>
        <taxon>Scuticociliatia</taxon>
        <taxon>Philasterida</taxon>
        <taxon>Pseudocohnilembidae</taxon>
        <taxon>Pseudocohnilembus</taxon>
    </lineage>
</organism>
<feature type="compositionally biased region" description="Basic and acidic residues" evidence="5">
    <location>
        <begin position="516"/>
        <end position="549"/>
    </location>
</feature>
<evidence type="ECO:0000256" key="4">
    <source>
        <dbReference type="ARBA" id="ARBA00023136"/>
    </source>
</evidence>
<dbReference type="Gene3D" id="1.20.120.350">
    <property type="entry name" value="Voltage-gated potassium channels. Chain C"/>
    <property type="match status" value="1"/>
</dbReference>